<organism evidence="1 2">
    <name type="scientific">Dimargaris cristalligena</name>
    <dbReference type="NCBI Taxonomy" id="215637"/>
    <lineage>
        <taxon>Eukaryota</taxon>
        <taxon>Fungi</taxon>
        <taxon>Fungi incertae sedis</taxon>
        <taxon>Zoopagomycota</taxon>
        <taxon>Kickxellomycotina</taxon>
        <taxon>Dimargaritomycetes</taxon>
        <taxon>Dimargaritales</taxon>
        <taxon>Dimargaritaceae</taxon>
        <taxon>Dimargaris</taxon>
    </lineage>
</organism>
<dbReference type="AlphaFoldDB" id="A0A4P9ZM12"/>
<accession>A0A4P9ZM12</accession>
<dbReference type="Proteomes" id="UP000268162">
    <property type="component" value="Unassembled WGS sequence"/>
</dbReference>
<feature type="non-terminal residue" evidence="1">
    <location>
        <position position="1"/>
    </location>
</feature>
<evidence type="ECO:0000313" key="2">
    <source>
        <dbReference type="Proteomes" id="UP000268162"/>
    </source>
</evidence>
<sequence>GAGSCGTLEDPKTLTVAINAGQMGNGANPNDNPTCNKTMTIKFENKSIQAKITDTCISCQPGEIVLSYSAAVALGTFDAKSGRAPVTWS</sequence>
<dbReference type="SUPFAM" id="SSF50685">
    <property type="entry name" value="Barwin-like endoglucanases"/>
    <property type="match status" value="1"/>
</dbReference>
<dbReference type="STRING" id="215637.A0A4P9ZM12"/>
<dbReference type="Gene3D" id="2.40.40.10">
    <property type="entry name" value="RlpA-like domain"/>
    <property type="match status" value="1"/>
</dbReference>
<reference evidence="2" key="1">
    <citation type="journal article" date="2018" name="Nat. Microbiol.">
        <title>Leveraging single-cell genomics to expand the fungal tree of life.</title>
        <authorList>
            <person name="Ahrendt S.R."/>
            <person name="Quandt C.A."/>
            <person name="Ciobanu D."/>
            <person name="Clum A."/>
            <person name="Salamov A."/>
            <person name="Andreopoulos B."/>
            <person name="Cheng J.F."/>
            <person name="Woyke T."/>
            <person name="Pelin A."/>
            <person name="Henrissat B."/>
            <person name="Reynolds N.K."/>
            <person name="Benny G.L."/>
            <person name="Smith M.E."/>
            <person name="James T.Y."/>
            <person name="Grigoriev I.V."/>
        </authorList>
    </citation>
    <scope>NUCLEOTIDE SEQUENCE [LARGE SCALE GENOMIC DNA]</scope>
    <source>
        <strain evidence="2">RSA 468</strain>
    </source>
</reference>
<feature type="non-terminal residue" evidence="1">
    <location>
        <position position="89"/>
    </location>
</feature>
<evidence type="ECO:0008006" key="3">
    <source>
        <dbReference type="Google" id="ProtNLM"/>
    </source>
</evidence>
<protein>
    <recommendedName>
        <fullName evidence="3">RlpA-like double-psi beta-barrel-protein domain-containing protein-containing protein</fullName>
    </recommendedName>
</protein>
<evidence type="ECO:0000313" key="1">
    <source>
        <dbReference type="EMBL" id="RKP34354.1"/>
    </source>
</evidence>
<dbReference type="EMBL" id="ML003237">
    <property type="protein sequence ID" value="RKP34354.1"/>
    <property type="molecule type" value="Genomic_DNA"/>
</dbReference>
<dbReference type="CDD" id="cd22191">
    <property type="entry name" value="DPBB_RlpA_EXP_N-like"/>
    <property type="match status" value="1"/>
</dbReference>
<gene>
    <name evidence="1" type="ORF">BJ085DRAFT_2109</name>
</gene>
<name>A0A4P9ZM12_9FUNG</name>
<dbReference type="InterPro" id="IPR036908">
    <property type="entry name" value="RlpA-like_sf"/>
</dbReference>
<proteinExistence type="predicted"/>
<keyword evidence="2" id="KW-1185">Reference proteome</keyword>